<feature type="signal peptide" evidence="2">
    <location>
        <begin position="1"/>
        <end position="30"/>
    </location>
</feature>
<organism evidence="3 4">
    <name type="scientific">Nocardia arthritidis</name>
    <dbReference type="NCBI Taxonomy" id="228602"/>
    <lineage>
        <taxon>Bacteria</taxon>
        <taxon>Bacillati</taxon>
        <taxon>Actinomycetota</taxon>
        <taxon>Actinomycetes</taxon>
        <taxon>Mycobacteriales</taxon>
        <taxon>Nocardiaceae</taxon>
        <taxon>Nocardia</taxon>
    </lineage>
</organism>
<evidence type="ECO:0000256" key="2">
    <source>
        <dbReference type="SAM" id="SignalP"/>
    </source>
</evidence>
<keyword evidence="3" id="KW-0808">Transferase</keyword>
<evidence type="ECO:0000313" key="3">
    <source>
        <dbReference type="EMBL" id="QIS12171.1"/>
    </source>
</evidence>
<protein>
    <submittedName>
        <fullName evidence="3">Acyl transferase</fullName>
    </submittedName>
</protein>
<dbReference type="Proteomes" id="UP000503540">
    <property type="component" value="Chromosome"/>
</dbReference>
<name>A0A6G9YG25_9NOCA</name>
<feature type="compositionally biased region" description="Low complexity" evidence="1">
    <location>
        <begin position="61"/>
        <end position="74"/>
    </location>
</feature>
<feature type="chain" id="PRO_5039370974" evidence="2">
    <location>
        <begin position="31"/>
        <end position="188"/>
    </location>
</feature>
<dbReference type="GO" id="GO:0016740">
    <property type="term" value="F:transferase activity"/>
    <property type="evidence" value="ECO:0007669"/>
    <property type="project" value="UniProtKB-KW"/>
</dbReference>
<proteinExistence type="predicted"/>
<dbReference type="EMBL" id="CP046172">
    <property type="protein sequence ID" value="QIS12171.1"/>
    <property type="molecule type" value="Genomic_DNA"/>
</dbReference>
<reference evidence="3 4" key="1">
    <citation type="journal article" date="2019" name="ACS Chem. Biol.">
        <title>Identification and Mobilization of a Cryptic Antibiotic Biosynthesis Gene Locus from a Human-Pathogenic Nocardia Isolate.</title>
        <authorList>
            <person name="Herisse M."/>
            <person name="Ishida K."/>
            <person name="Porter J.L."/>
            <person name="Howden B."/>
            <person name="Hertweck C."/>
            <person name="Stinear T.P."/>
            <person name="Pidot S.J."/>
        </authorList>
    </citation>
    <scope>NUCLEOTIDE SEQUENCE [LARGE SCALE GENOMIC DNA]</scope>
    <source>
        <strain evidence="3 4">AUSMDU00012717</strain>
    </source>
</reference>
<evidence type="ECO:0000256" key="1">
    <source>
        <dbReference type="SAM" id="MobiDB-lite"/>
    </source>
</evidence>
<feature type="compositionally biased region" description="Pro residues" evidence="1">
    <location>
        <begin position="75"/>
        <end position="92"/>
    </location>
</feature>
<dbReference type="KEGG" id="nah:F5544_21540"/>
<evidence type="ECO:0000313" key="4">
    <source>
        <dbReference type="Proteomes" id="UP000503540"/>
    </source>
</evidence>
<feature type="compositionally biased region" description="Low complexity" evidence="1">
    <location>
        <begin position="33"/>
        <end position="53"/>
    </location>
</feature>
<keyword evidence="4" id="KW-1185">Reference proteome</keyword>
<feature type="compositionally biased region" description="Polar residues" evidence="1">
    <location>
        <begin position="105"/>
        <end position="118"/>
    </location>
</feature>
<feature type="region of interest" description="Disordered" evidence="1">
    <location>
        <begin position="33"/>
        <end position="118"/>
    </location>
</feature>
<sequence length="188" mass="19402">MRISTRTTAPLSWRSAVTALGVLACAAAIGGCSSTKTTTQPTSTTVVAAPVPSNTVTTQESAQPPTVVPQSPTVAPQPPAPETPPQPAPNPHPSSGTSFPGEGLTAQQAADLQKSVDSGHQPWRLDRVAVAKAFAQGRFGWSEVQTSTGAPVVVFVTNRDGSKVALHLIQPATHGDHGIWEVDSGVWS</sequence>
<dbReference type="PROSITE" id="PS51257">
    <property type="entry name" value="PROKAR_LIPOPROTEIN"/>
    <property type="match status" value="1"/>
</dbReference>
<keyword evidence="2" id="KW-0732">Signal</keyword>
<dbReference type="RefSeq" id="WP_167474887.1">
    <property type="nucleotide sequence ID" value="NZ_CP046172.1"/>
</dbReference>
<dbReference type="AlphaFoldDB" id="A0A6G9YG25"/>
<gene>
    <name evidence="3" type="ORF">F5544_21540</name>
</gene>
<accession>A0A6G9YG25</accession>